<dbReference type="InterPro" id="IPR009057">
    <property type="entry name" value="Homeodomain-like_sf"/>
</dbReference>
<keyword evidence="1" id="KW-0805">Transcription regulation</keyword>
<dbReference type="SUPFAM" id="SSF46689">
    <property type="entry name" value="Homeodomain-like"/>
    <property type="match status" value="1"/>
</dbReference>
<dbReference type="Gene3D" id="1.10.357.10">
    <property type="entry name" value="Tetracycline Repressor, domain 2"/>
    <property type="match status" value="1"/>
</dbReference>
<dbReference type="EMBL" id="SGWQ01000001">
    <property type="protein sequence ID" value="RZS44743.1"/>
    <property type="molecule type" value="Genomic_DNA"/>
</dbReference>
<feature type="domain" description="HTH tetR-type" evidence="5">
    <location>
        <begin position="9"/>
        <end position="69"/>
    </location>
</feature>
<evidence type="ECO:0000259" key="5">
    <source>
        <dbReference type="PROSITE" id="PS50977"/>
    </source>
</evidence>
<evidence type="ECO:0000313" key="6">
    <source>
        <dbReference type="EMBL" id="RZS44743.1"/>
    </source>
</evidence>
<feature type="DNA-binding region" description="H-T-H motif" evidence="4">
    <location>
        <begin position="32"/>
        <end position="51"/>
    </location>
</feature>
<dbReference type="PANTHER" id="PTHR30055">
    <property type="entry name" value="HTH-TYPE TRANSCRIPTIONAL REGULATOR RUTR"/>
    <property type="match status" value="1"/>
</dbReference>
<accession>A0A4V2EUJ0</accession>
<sequence>MYPCGPRAHRTRVELWLGAMRLFAVRGFTRTTTAEIAKAAGMSPRTFFRHFPSKHDLIEQPYRLLLSAVASGARACPTDEPIIRSVVAVWPRCLASLLGPDVLEHDGRAGIRSLLALRNNDAEVSAMMWAITDEFRSDLATLTSARLRTDPVTDPRPSVAAGAASALLHDVTLWWSTSPGVSLPDAVRLMGARSRTS</sequence>
<dbReference type="PROSITE" id="PS50977">
    <property type="entry name" value="HTH_TETR_2"/>
    <property type="match status" value="1"/>
</dbReference>
<comment type="caution">
    <text evidence="6">The sequence shown here is derived from an EMBL/GenBank/DDBJ whole genome shotgun (WGS) entry which is preliminary data.</text>
</comment>
<evidence type="ECO:0000256" key="3">
    <source>
        <dbReference type="ARBA" id="ARBA00023163"/>
    </source>
</evidence>
<dbReference type="Proteomes" id="UP000294257">
    <property type="component" value="Unassembled WGS sequence"/>
</dbReference>
<dbReference type="Gene3D" id="1.10.10.60">
    <property type="entry name" value="Homeodomain-like"/>
    <property type="match status" value="1"/>
</dbReference>
<reference evidence="6 7" key="1">
    <citation type="submission" date="2019-02" db="EMBL/GenBank/DDBJ databases">
        <title>Genomic Encyclopedia of Type Strains, Phase IV (KMG-IV): sequencing the most valuable type-strain genomes for metagenomic binning, comparative biology and taxonomic classification.</title>
        <authorList>
            <person name="Goeker M."/>
        </authorList>
    </citation>
    <scope>NUCLEOTIDE SEQUENCE [LARGE SCALE GENOMIC DNA]</scope>
    <source>
        <strain evidence="6 7">DSM 101727</strain>
    </source>
</reference>
<evidence type="ECO:0000313" key="7">
    <source>
        <dbReference type="Proteomes" id="UP000294257"/>
    </source>
</evidence>
<name>A0A4V2EUJ0_9PSEU</name>
<organism evidence="6 7">
    <name type="scientific">Herbihabitans rhizosphaerae</name>
    <dbReference type="NCBI Taxonomy" id="1872711"/>
    <lineage>
        <taxon>Bacteria</taxon>
        <taxon>Bacillati</taxon>
        <taxon>Actinomycetota</taxon>
        <taxon>Actinomycetes</taxon>
        <taxon>Pseudonocardiales</taxon>
        <taxon>Pseudonocardiaceae</taxon>
        <taxon>Herbihabitans</taxon>
    </lineage>
</organism>
<dbReference type="GO" id="GO:0003700">
    <property type="term" value="F:DNA-binding transcription factor activity"/>
    <property type="evidence" value="ECO:0007669"/>
    <property type="project" value="TreeGrafter"/>
</dbReference>
<dbReference type="InterPro" id="IPR001647">
    <property type="entry name" value="HTH_TetR"/>
</dbReference>
<evidence type="ECO:0000256" key="1">
    <source>
        <dbReference type="ARBA" id="ARBA00023015"/>
    </source>
</evidence>
<keyword evidence="7" id="KW-1185">Reference proteome</keyword>
<dbReference type="Pfam" id="PF00440">
    <property type="entry name" value="TetR_N"/>
    <property type="match status" value="1"/>
</dbReference>
<evidence type="ECO:0000256" key="2">
    <source>
        <dbReference type="ARBA" id="ARBA00023125"/>
    </source>
</evidence>
<keyword evidence="3" id="KW-0804">Transcription</keyword>
<dbReference type="PRINTS" id="PR00455">
    <property type="entry name" value="HTHTETR"/>
</dbReference>
<keyword evidence="2 4" id="KW-0238">DNA-binding</keyword>
<dbReference type="InterPro" id="IPR050109">
    <property type="entry name" value="HTH-type_TetR-like_transc_reg"/>
</dbReference>
<evidence type="ECO:0000256" key="4">
    <source>
        <dbReference type="PROSITE-ProRule" id="PRU00335"/>
    </source>
</evidence>
<proteinExistence type="predicted"/>
<dbReference type="PANTHER" id="PTHR30055:SF238">
    <property type="entry name" value="MYCOFACTOCIN BIOSYNTHESIS TRANSCRIPTIONAL REGULATOR MFTR-RELATED"/>
    <property type="match status" value="1"/>
</dbReference>
<gene>
    <name evidence="6" type="ORF">EV193_101620</name>
</gene>
<dbReference type="GO" id="GO:0000976">
    <property type="term" value="F:transcription cis-regulatory region binding"/>
    <property type="evidence" value="ECO:0007669"/>
    <property type="project" value="TreeGrafter"/>
</dbReference>
<protein>
    <submittedName>
        <fullName evidence="6">TetR family transcriptional regulator</fullName>
    </submittedName>
</protein>
<dbReference type="AlphaFoldDB" id="A0A4V2EUJ0"/>